<dbReference type="PANTHER" id="PTHR24198:SF165">
    <property type="entry name" value="ANKYRIN REPEAT-CONTAINING PROTEIN-RELATED"/>
    <property type="match status" value="1"/>
</dbReference>
<dbReference type="SMART" id="SM00248">
    <property type="entry name" value="ANK"/>
    <property type="match status" value="7"/>
</dbReference>
<feature type="repeat" description="ANK" evidence="3">
    <location>
        <begin position="172"/>
        <end position="204"/>
    </location>
</feature>
<feature type="repeat" description="ANK" evidence="3">
    <location>
        <begin position="410"/>
        <end position="438"/>
    </location>
</feature>
<organism evidence="4 5">
    <name type="scientific">Trichogramma kaykai</name>
    <dbReference type="NCBI Taxonomy" id="54128"/>
    <lineage>
        <taxon>Eukaryota</taxon>
        <taxon>Metazoa</taxon>
        <taxon>Ecdysozoa</taxon>
        <taxon>Arthropoda</taxon>
        <taxon>Hexapoda</taxon>
        <taxon>Insecta</taxon>
        <taxon>Pterygota</taxon>
        <taxon>Neoptera</taxon>
        <taxon>Endopterygota</taxon>
        <taxon>Hymenoptera</taxon>
        <taxon>Apocrita</taxon>
        <taxon>Proctotrupomorpha</taxon>
        <taxon>Chalcidoidea</taxon>
        <taxon>Trichogrammatidae</taxon>
        <taxon>Trichogramma</taxon>
    </lineage>
</organism>
<dbReference type="Pfam" id="PF12796">
    <property type="entry name" value="Ank_2"/>
    <property type="match status" value="2"/>
</dbReference>
<protein>
    <submittedName>
        <fullName evidence="4">Uncharacterized protein</fullName>
    </submittedName>
</protein>
<comment type="caution">
    <text evidence="4">The sequence shown here is derived from an EMBL/GenBank/DDBJ whole genome shotgun (WGS) entry which is preliminary data.</text>
</comment>
<evidence type="ECO:0000256" key="2">
    <source>
        <dbReference type="ARBA" id="ARBA00023043"/>
    </source>
</evidence>
<feature type="repeat" description="ANK" evidence="3">
    <location>
        <begin position="205"/>
        <end position="237"/>
    </location>
</feature>
<dbReference type="PROSITE" id="PS50297">
    <property type="entry name" value="ANK_REP_REGION"/>
    <property type="match status" value="4"/>
</dbReference>
<gene>
    <name evidence="4" type="ORF">TKK_009192</name>
</gene>
<evidence type="ECO:0000256" key="1">
    <source>
        <dbReference type="ARBA" id="ARBA00022737"/>
    </source>
</evidence>
<dbReference type="Gene3D" id="1.25.40.20">
    <property type="entry name" value="Ankyrin repeat-containing domain"/>
    <property type="match status" value="2"/>
</dbReference>
<proteinExistence type="predicted"/>
<dbReference type="AlphaFoldDB" id="A0ABD2WWJ0"/>
<accession>A0ABD2WWJ0</accession>
<dbReference type="PROSITE" id="PS50088">
    <property type="entry name" value="ANK_REPEAT"/>
    <property type="match status" value="4"/>
</dbReference>
<dbReference type="SUPFAM" id="SSF48403">
    <property type="entry name" value="Ankyrin repeat"/>
    <property type="match status" value="1"/>
</dbReference>
<evidence type="ECO:0000256" key="3">
    <source>
        <dbReference type="PROSITE-ProRule" id="PRU00023"/>
    </source>
</evidence>
<keyword evidence="1" id="KW-0677">Repeat</keyword>
<dbReference type="InterPro" id="IPR002110">
    <property type="entry name" value="Ankyrin_rpt"/>
</dbReference>
<dbReference type="Proteomes" id="UP001627154">
    <property type="component" value="Unassembled WGS sequence"/>
</dbReference>
<sequence length="616" mass="70652">MADNTKSLDELISLQNNTDWDIEEQRLELHRRLYQLAKNWEGQLPDLSSIFQPQQMNWLILQDCLNEGTVDKEVIYLAYLCGYHDPEPYVYEDGETELRRTTPIHYWAEYEAECDSRIVDLLFKIYDRFEANFVDESGNTHFHVACKFGCEDAVKKFLERGQVDPNCLMPRTGDSPLLVALENGQDDVIKLLLKGGADPNLPAKDRSTPLILALVNHDTNIAAILLEGGANPNLPDEDGSTPLHVICQQPWDESTSTFCEPNSEESRPMMAQTWDYRETVELLLSKGADPNIADAEGLTPLHELCKIKNGRVALVQFFNICNEHGKPLEIDAQDERGRTALYTALKYSNMTEAKELMRRGADPNLADYYKMTPLHRILSSEIYPAALVREFLIASQRFNRPVRVDAQDRNYLTALHYAVARISPEKVDLLLEHGADVSSFWFPTQAYRCHASDYQHSTLGLDTLRIIVSLERKGYRMNYQESRTVMQMSARLGGVFNVSLEMDRHLSISENFVSTAKTYLVTLNMTLYDLLHVLTEEAEVSCAIEDNKRSTAETLPEPWSRQAIHWYPYQTVAGQFLGRLALTFFALTPQEEEEIRRMTIKDLWDTLSPRKRYRLF</sequence>
<dbReference type="PANTHER" id="PTHR24198">
    <property type="entry name" value="ANKYRIN REPEAT AND PROTEIN KINASE DOMAIN-CONTAINING PROTEIN"/>
    <property type="match status" value="1"/>
</dbReference>
<keyword evidence="2 3" id="KW-0040">ANK repeat</keyword>
<keyword evidence="5" id="KW-1185">Reference proteome</keyword>
<evidence type="ECO:0000313" key="4">
    <source>
        <dbReference type="EMBL" id="KAL3397170.1"/>
    </source>
</evidence>
<dbReference type="EMBL" id="JBJJXI010000067">
    <property type="protein sequence ID" value="KAL3397170.1"/>
    <property type="molecule type" value="Genomic_DNA"/>
</dbReference>
<name>A0ABD2WWJ0_9HYME</name>
<dbReference type="Pfam" id="PF00023">
    <property type="entry name" value="Ank"/>
    <property type="match status" value="1"/>
</dbReference>
<reference evidence="4 5" key="1">
    <citation type="journal article" date="2024" name="bioRxiv">
        <title>A reference genome for Trichogramma kaykai: A tiny desert-dwelling parasitoid wasp with competing sex-ratio distorters.</title>
        <authorList>
            <person name="Culotta J."/>
            <person name="Lindsey A.R."/>
        </authorList>
    </citation>
    <scope>NUCLEOTIDE SEQUENCE [LARGE SCALE GENOMIC DNA]</scope>
    <source>
        <strain evidence="4 5">KSX58</strain>
    </source>
</reference>
<feature type="repeat" description="ANK" evidence="3">
    <location>
        <begin position="336"/>
        <end position="368"/>
    </location>
</feature>
<evidence type="ECO:0000313" key="5">
    <source>
        <dbReference type="Proteomes" id="UP001627154"/>
    </source>
</evidence>
<dbReference type="InterPro" id="IPR036770">
    <property type="entry name" value="Ankyrin_rpt-contain_sf"/>
</dbReference>